<dbReference type="InterPro" id="IPR011009">
    <property type="entry name" value="Kinase-like_dom_sf"/>
</dbReference>
<organism evidence="1 2">
    <name type="scientific">Neonectria ditissima</name>
    <dbReference type="NCBI Taxonomy" id="78410"/>
    <lineage>
        <taxon>Eukaryota</taxon>
        <taxon>Fungi</taxon>
        <taxon>Dikarya</taxon>
        <taxon>Ascomycota</taxon>
        <taxon>Pezizomycotina</taxon>
        <taxon>Sordariomycetes</taxon>
        <taxon>Hypocreomycetidae</taxon>
        <taxon>Hypocreales</taxon>
        <taxon>Nectriaceae</taxon>
        <taxon>Neonectria</taxon>
    </lineage>
</organism>
<dbReference type="SUPFAM" id="SSF56112">
    <property type="entry name" value="Protein kinase-like (PK-like)"/>
    <property type="match status" value="1"/>
</dbReference>
<name>A0A0P7B668_9HYPO</name>
<keyword evidence="2" id="KW-1185">Reference proteome</keyword>
<dbReference type="EMBL" id="LKCW01000010">
    <property type="protein sequence ID" value="KPM45166.1"/>
    <property type="molecule type" value="Genomic_DNA"/>
</dbReference>
<evidence type="ECO:0008006" key="3">
    <source>
        <dbReference type="Google" id="ProtNLM"/>
    </source>
</evidence>
<gene>
    <name evidence="1" type="ORF">AK830_g1411</name>
</gene>
<protein>
    <recommendedName>
        <fullName evidence="3">Protein kinase domain-containing protein</fullName>
    </recommendedName>
</protein>
<evidence type="ECO:0000313" key="1">
    <source>
        <dbReference type="EMBL" id="KPM45166.1"/>
    </source>
</evidence>
<evidence type="ECO:0000313" key="2">
    <source>
        <dbReference type="Proteomes" id="UP000050424"/>
    </source>
</evidence>
<proteinExistence type="predicted"/>
<dbReference type="OrthoDB" id="1911848at2759"/>
<sequence length="403" mass="45398">MQSSYRLSQPISGPQYQNPFFSLGSQCQNPFLGTQCKSPIMSLGTPAASQTRQGEAKWHCRQGMFGPMAQRHWMSLGDQCPQLCEISTINPSTDDSRLANIKRLPVYDAIEHASASREVRTLPVNTTYKKDTTISVAYRCPGAALDLHHTLMNHPKPSTKDRYRLARVITQQVQSLHMRHELVHGALQAGTFVFLDVNGTGAEYKKPYTMGWLSKPSPAHRHPDYDAQGVRWYDDVWSLMMILSEICEWKPLEVKLGKGKRPVQDKLCRWQARRKLLTQTYEWLSGDNWDNVPTHEVFSYGFGFIDKPREVLDSYGPDARGEFFETLCSLLTVGSRMDIDPPQPEFSPPKKRVSFKDPISDIRSIPARIDASSLANASAPNDVSSTVNASPSIDDLSSMDYIL</sequence>
<dbReference type="AlphaFoldDB" id="A0A0P7B668"/>
<accession>A0A0P7B668</accession>
<comment type="caution">
    <text evidence="1">The sequence shown here is derived from an EMBL/GenBank/DDBJ whole genome shotgun (WGS) entry which is preliminary data.</text>
</comment>
<reference evidence="1 2" key="1">
    <citation type="submission" date="2015-09" db="EMBL/GenBank/DDBJ databases">
        <title>Draft genome of a European isolate of the apple canker pathogen Neonectria ditissima.</title>
        <authorList>
            <person name="Gomez-Cortecero A."/>
            <person name="Harrison R.J."/>
            <person name="Armitage A.D."/>
        </authorList>
    </citation>
    <scope>NUCLEOTIDE SEQUENCE [LARGE SCALE GENOMIC DNA]</scope>
    <source>
        <strain evidence="1 2">R09/05</strain>
    </source>
</reference>
<dbReference type="Proteomes" id="UP000050424">
    <property type="component" value="Unassembled WGS sequence"/>
</dbReference>